<keyword evidence="3 8" id="KW-1133">Transmembrane helix</keyword>
<dbReference type="FunFam" id="1.20.1070.10:FF:000136">
    <property type="entry name" value="Adhesion G protein-coupled receptor E5"/>
    <property type="match status" value="1"/>
</dbReference>
<dbReference type="Gene3D" id="1.20.1070.10">
    <property type="entry name" value="Rhodopsin 7-helix transmembrane proteins"/>
    <property type="match status" value="1"/>
</dbReference>
<comment type="subcellular location">
    <subcellularLocation>
        <location evidence="1">Membrane</location>
        <topology evidence="1">Multi-pass membrane protein</topology>
    </subcellularLocation>
</comment>
<feature type="transmembrane region" description="Helical" evidence="8">
    <location>
        <begin position="388"/>
        <end position="411"/>
    </location>
</feature>
<sequence>MMKNSCLAISNSTVPGEGKANGEALLEKLLTATDSILSPGPVITSADVSGLLGTMENSILLIGPQLKGNGTKMGTTEMDAQIAVQRGETRPTGPLHLTNEFASLNTDWTTAAGTGPYPGFAVAALLSYKNLEGSMNRSFEEIEKEDEKEDGSFQIFSKIVSVVVSNPSTQNLSSSVNITFGHLRDLEESREVSYMCAYWKESGAWSTDGCSQLRSNATHTVCTCRHLSSFAVLMALYPVEPDYGLEMLTKIGLSLSLVCLVLSILTFKFCRSIQGTRTTIHLHLCICLFMADLVFLVGISQTEPEGGCRLVAGLLHFFFLGVMTWMLLEGVQLYRMVVLVFNATIRPLYLYLFGYGIPLAIVVLSAIIRPKGYGTKQHCWLSLKDGLIWSFFGPVCFIIILNIFFFIITVWRLAQKFTTLNPDLSKLHKIRAFTVTAVAQMCILGLMWVFGAFLFEEGMTVVEYFFTILNSLQGVLVFVMHCLLSKQVRDEYVQFLSCICTPQKKRYSDFSSTNPSSSQSQGSRSGQHTGESQI</sequence>
<dbReference type="PRINTS" id="PR00249">
    <property type="entry name" value="GPCRSECRETIN"/>
</dbReference>
<dbReference type="Pfam" id="PF00002">
    <property type="entry name" value="7tm_2"/>
    <property type="match status" value="1"/>
</dbReference>
<evidence type="ECO:0000256" key="4">
    <source>
        <dbReference type="ARBA" id="ARBA00023136"/>
    </source>
</evidence>
<dbReference type="AlphaFoldDB" id="A0A1A8NUH7"/>
<evidence type="ECO:0000256" key="6">
    <source>
        <dbReference type="ARBA" id="ARBA00023180"/>
    </source>
</evidence>
<dbReference type="Pfam" id="PF01825">
    <property type="entry name" value="GPS"/>
    <property type="match status" value="1"/>
</dbReference>
<feature type="transmembrane region" description="Helical" evidence="8">
    <location>
        <begin position="311"/>
        <end position="328"/>
    </location>
</feature>
<keyword evidence="5" id="KW-1015">Disulfide bond</keyword>
<evidence type="ECO:0000256" key="3">
    <source>
        <dbReference type="ARBA" id="ARBA00022989"/>
    </source>
</evidence>
<feature type="compositionally biased region" description="Low complexity" evidence="7">
    <location>
        <begin position="509"/>
        <end position="525"/>
    </location>
</feature>
<dbReference type="InterPro" id="IPR000203">
    <property type="entry name" value="GPS"/>
</dbReference>
<evidence type="ECO:0000256" key="1">
    <source>
        <dbReference type="ARBA" id="ARBA00004141"/>
    </source>
</evidence>
<evidence type="ECO:0000256" key="7">
    <source>
        <dbReference type="SAM" id="MobiDB-lite"/>
    </source>
</evidence>
<gene>
    <name evidence="11" type="primary">CD97</name>
</gene>
<feature type="transmembrane region" description="Helical" evidence="8">
    <location>
        <begin position="251"/>
        <end position="270"/>
    </location>
</feature>
<evidence type="ECO:0000256" key="2">
    <source>
        <dbReference type="ARBA" id="ARBA00022692"/>
    </source>
</evidence>
<protein>
    <submittedName>
        <fullName evidence="11">CD97 molecule</fullName>
    </submittedName>
</protein>
<keyword evidence="6" id="KW-0325">Glycoprotein</keyword>
<dbReference type="SMART" id="SM00303">
    <property type="entry name" value="GPS"/>
    <property type="match status" value="1"/>
</dbReference>
<feature type="transmembrane region" description="Helical" evidence="8">
    <location>
        <begin position="461"/>
        <end position="484"/>
    </location>
</feature>
<dbReference type="PRINTS" id="PR01128">
    <property type="entry name" value="EMR1HORMONER"/>
</dbReference>
<dbReference type="InterPro" id="IPR017981">
    <property type="entry name" value="GPCR_2-like_7TM"/>
</dbReference>
<evidence type="ECO:0000256" key="5">
    <source>
        <dbReference type="ARBA" id="ARBA00023157"/>
    </source>
</evidence>
<keyword evidence="4 8" id="KW-0472">Membrane</keyword>
<name>A0A1A8NUH7_9TELE</name>
<dbReference type="InterPro" id="IPR057244">
    <property type="entry name" value="GAIN_B"/>
</dbReference>
<dbReference type="GO" id="GO:0007189">
    <property type="term" value="P:adenylate cyclase-activating G protein-coupled receptor signaling pathway"/>
    <property type="evidence" value="ECO:0007669"/>
    <property type="project" value="TreeGrafter"/>
</dbReference>
<dbReference type="InterPro" id="IPR000832">
    <property type="entry name" value="GPCR_2_secretin-like"/>
</dbReference>
<dbReference type="GO" id="GO:0007166">
    <property type="term" value="P:cell surface receptor signaling pathway"/>
    <property type="evidence" value="ECO:0007669"/>
    <property type="project" value="InterPro"/>
</dbReference>
<dbReference type="PROSITE" id="PS50261">
    <property type="entry name" value="G_PROTEIN_RECEP_F2_4"/>
    <property type="match status" value="1"/>
</dbReference>
<dbReference type="EMBL" id="HAEG01004853">
    <property type="protein sequence ID" value="SBR72663.1"/>
    <property type="molecule type" value="Transcribed_RNA"/>
</dbReference>
<dbReference type="PANTHER" id="PTHR12011">
    <property type="entry name" value="ADHESION G-PROTEIN COUPLED RECEPTOR"/>
    <property type="match status" value="1"/>
</dbReference>
<keyword evidence="2 8" id="KW-0812">Transmembrane</keyword>
<proteinExistence type="predicted"/>
<feature type="domain" description="G-protein coupled receptors family 2 profile 2" evidence="10">
    <location>
        <begin position="245"/>
        <end position="485"/>
    </location>
</feature>
<feature type="transmembrane region" description="Helical" evidence="8">
    <location>
        <begin position="432"/>
        <end position="455"/>
    </location>
</feature>
<reference evidence="11" key="2">
    <citation type="submission" date="2016-06" db="EMBL/GenBank/DDBJ databases">
        <title>The genome of a short-lived fish provides insights into sex chromosome evolution and the genetic control of aging.</title>
        <authorList>
            <person name="Reichwald K."/>
            <person name="Felder M."/>
            <person name="Petzold A."/>
            <person name="Koch P."/>
            <person name="Groth M."/>
            <person name="Platzer M."/>
        </authorList>
    </citation>
    <scope>NUCLEOTIDE SEQUENCE</scope>
    <source>
        <tissue evidence="11">Brain</tissue>
    </source>
</reference>
<dbReference type="InterPro" id="IPR046338">
    <property type="entry name" value="GAIN_dom_sf"/>
</dbReference>
<dbReference type="PROSITE" id="PS50221">
    <property type="entry name" value="GAIN_B"/>
    <property type="match status" value="1"/>
</dbReference>
<organism evidence="11">
    <name type="scientific">Nothobranchius pienaari</name>
    <dbReference type="NCBI Taxonomy" id="704102"/>
    <lineage>
        <taxon>Eukaryota</taxon>
        <taxon>Metazoa</taxon>
        <taxon>Chordata</taxon>
        <taxon>Craniata</taxon>
        <taxon>Vertebrata</taxon>
        <taxon>Euteleostomi</taxon>
        <taxon>Actinopterygii</taxon>
        <taxon>Neopterygii</taxon>
        <taxon>Teleostei</taxon>
        <taxon>Neoteleostei</taxon>
        <taxon>Acanthomorphata</taxon>
        <taxon>Ovalentaria</taxon>
        <taxon>Atherinomorphae</taxon>
        <taxon>Cyprinodontiformes</taxon>
        <taxon>Nothobranchiidae</taxon>
        <taxon>Nothobranchius</taxon>
    </lineage>
</organism>
<dbReference type="Gene3D" id="2.60.220.50">
    <property type="match status" value="1"/>
</dbReference>
<evidence type="ECO:0000259" key="9">
    <source>
        <dbReference type="PROSITE" id="PS50221"/>
    </source>
</evidence>
<accession>A0A1A8NUH7</accession>
<dbReference type="InterPro" id="IPR001740">
    <property type="entry name" value="GPCR_2_EMR1-like_rcpt"/>
</dbReference>
<dbReference type="GO" id="GO:0004930">
    <property type="term" value="F:G protein-coupled receptor activity"/>
    <property type="evidence" value="ECO:0007669"/>
    <property type="project" value="InterPro"/>
</dbReference>
<dbReference type="PANTHER" id="PTHR12011:SF433">
    <property type="entry name" value="ADHESION G PROTEIN-COUPLED RECEPTOR E1-LIKE-RELATED"/>
    <property type="match status" value="1"/>
</dbReference>
<dbReference type="GO" id="GO:0005886">
    <property type="term" value="C:plasma membrane"/>
    <property type="evidence" value="ECO:0007669"/>
    <property type="project" value="TreeGrafter"/>
</dbReference>
<evidence type="ECO:0000259" key="10">
    <source>
        <dbReference type="PROSITE" id="PS50261"/>
    </source>
</evidence>
<evidence type="ECO:0000313" key="11">
    <source>
        <dbReference type="EMBL" id="SBR72663.1"/>
    </source>
</evidence>
<dbReference type="SUPFAM" id="SSF81321">
    <property type="entry name" value="Family A G protein-coupled receptor-like"/>
    <property type="match status" value="1"/>
</dbReference>
<feature type="transmembrane region" description="Helical" evidence="8">
    <location>
        <begin position="282"/>
        <end position="299"/>
    </location>
</feature>
<evidence type="ECO:0000256" key="8">
    <source>
        <dbReference type="SAM" id="Phobius"/>
    </source>
</evidence>
<feature type="region of interest" description="Disordered" evidence="7">
    <location>
        <begin position="506"/>
        <end position="534"/>
    </location>
</feature>
<feature type="transmembrane region" description="Helical" evidence="8">
    <location>
        <begin position="348"/>
        <end position="368"/>
    </location>
</feature>
<reference evidence="11" key="1">
    <citation type="submission" date="2016-05" db="EMBL/GenBank/DDBJ databases">
        <authorList>
            <person name="Lavstsen T."/>
            <person name="Jespersen J.S."/>
        </authorList>
    </citation>
    <scope>NUCLEOTIDE SEQUENCE</scope>
    <source>
        <tissue evidence="11">Brain</tissue>
    </source>
</reference>
<feature type="domain" description="GAIN-B" evidence="9">
    <location>
        <begin position="78"/>
        <end position="240"/>
    </location>
</feature>